<dbReference type="AlphaFoldDB" id="A0A1H4MPG6"/>
<name>A0A1H4MPG6_9MICO</name>
<reference evidence="1 2" key="1">
    <citation type="submission" date="2016-10" db="EMBL/GenBank/DDBJ databases">
        <authorList>
            <person name="de Groot N.N."/>
        </authorList>
    </citation>
    <scope>NUCLEOTIDE SEQUENCE [LARGE SCALE GENOMIC DNA]</scope>
    <source>
        <strain evidence="1 2">DSM 21799</strain>
    </source>
</reference>
<dbReference type="STRING" id="640635.SAMN04489806_1925"/>
<dbReference type="Proteomes" id="UP000199183">
    <property type="component" value="Unassembled WGS sequence"/>
</dbReference>
<evidence type="ECO:0008006" key="3">
    <source>
        <dbReference type="Google" id="ProtNLM"/>
    </source>
</evidence>
<dbReference type="RefSeq" id="WP_143034024.1">
    <property type="nucleotide sequence ID" value="NZ_FNRY01000001.1"/>
</dbReference>
<evidence type="ECO:0000313" key="1">
    <source>
        <dbReference type="EMBL" id="SEB84415.1"/>
    </source>
</evidence>
<dbReference type="EMBL" id="FNRY01000001">
    <property type="protein sequence ID" value="SEB84415.1"/>
    <property type="molecule type" value="Genomic_DNA"/>
</dbReference>
<accession>A0A1H4MPG6</accession>
<dbReference type="OrthoDB" id="5083508at2"/>
<keyword evidence="2" id="KW-1185">Reference proteome</keyword>
<protein>
    <recommendedName>
        <fullName evidence="3">Lasso RiPP family leader peptide-containing protein</fullName>
    </recommendedName>
</protein>
<organism evidence="1 2">
    <name type="scientific">Paramicrobacterium humi</name>
    <dbReference type="NCBI Taxonomy" id="640635"/>
    <lineage>
        <taxon>Bacteria</taxon>
        <taxon>Bacillati</taxon>
        <taxon>Actinomycetota</taxon>
        <taxon>Actinomycetes</taxon>
        <taxon>Micrococcales</taxon>
        <taxon>Microbacteriaceae</taxon>
        <taxon>Paramicrobacterium</taxon>
    </lineage>
</organism>
<dbReference type="NCBIfam" id="NF033521">
    <property type="entry name" value="lasso_leader_L3"/>
    <property type="match status" value="1"/>
</dbReference>
<gene>
    <name evidence="1" type="ORF">SAMN04489806_1925</name>
</gene>
<evidence type="ECO:0000313" key="2">
    <source>
        <dbReference type="Proteomes" id="UP000199183"/>
    </source>
</evidence>
<proteinExistence type="predicted"/>
<sequence length="49" mass="5455">MMAYESPRIREVGRFSDVTLGRHLDFDFDDGIYVWGVPIPAGDGHKGSS</sequence>